<dbReference type="Pfam" id="PF07800">
    <property type="entry name" value="DUF1644"/>
    <property type="match status" value="1"/>
</dbReference>
<evidence type="ECO:0000313" key="2">
    <source>
        <dbReference type="EMBL" id="KMZ72433.1"/>
    </source>
</evidence>
<dbReference type="OrthoDB" id="1921166at2759"/>
<feature type="region of interest" description="Disordered" evidence="1">
    <location>
        <begin position="278"/>
        <end position="316"/>
    </location>
</feature>
<dbReference type="Proteomes" id="UP000036987">
    <property type="component" value="Unassembled WGS sequence"/>
</dbReference>
<accession>A0A0K9PTQ1</accession>
<feature type="region of interest" description="Disordered" evidence="1">
    <location>
        <begin position="23"/>
        <end position="43"/>
    </location>
</feature>
<proteinExistence type="predicted"/>
<feature type="compositionally biased region" description="Basic residues" evidence="1">
    <location>
        <begin position="307"/>
        <end position="316"/>
    </location>
</feature>
<dbReference type="PANTHER" id="PTHR31197">
    <property type="entry name" value="OS01G0612600 PROTEIN"/>
    <property type="match status" value="1"/>
</dbReference>
<keyword evidence="3" id="KW-1185">Reference proteome</keyword>
<evidence type="ECO:0000313" key="3">
    <source>
        <dbReference type="Proteomes" id="UP000036987"/>
    </source>
</evidence>
<dbReference type="AlphaFoldDB" id="A0A0K9PTQ1"/>
<name>A0A0K9PTQ1_ZOSMR</name>
<reference evidence="3" key="1">
    <citation type="journal article" date="2016" name="Nature">
        <title>The genome of the seagrass Zostera marina reveals angiosperm adaptation to the sea.</title>
        <authorList>
            <person name="Olsen J.L."/>
            <person name="Rouze P."/>
            <person name="Verhelst B."/>
            <person name="Lin Y.-C."/>
            <person name="Bayer T."/>
            <person name="Collen J."/>
            <person name="Dattolo E."/>
            <person name="De Paoli E."/>
            <person name="Dittami S."/>
            <person name="Maumus F."/>
            <person name="Michel G."/>
            <person name="Kersting A."/>
            <person name="Lauritano C."/>
            <person name="Lohaus R."/>
            <person name="Toepel M."/>
            <person name="Tonon T."/>
            <person name="Vanneste K."/>
            <person name="Amirebrahimi M."/>
            <person name="Brakel J."/>
            <person name="Bostroem C."/>
            <person name="Chovatia M."/>
            <person name="Grimwood J."/>
            <person name="Jenkins J.W."/>
            <person name="Jueterbock A."/>
            <person name="Mraz A."/>
            <person name="Stam W.T."/>
            <person name="Tice H."/>
            <person name="Bornberg-Bauer E."/>
            <person name="Green P.J."/>
            <person name="Pearson G.A."/>
            <person name="Procaccini G."/>
            <person name="Duarte C.M."/>
            <person name="Schmutz J."/>
            <person name="Reusch T.B.H."/>
            <person name="Van de Peer Y."/>
        </authorList>
    </citation>
    <scope>NUCLEOTIDE SEQUENCE [LARGE SCALE GENOMIC DNA]</scope>
    <source>
        <strain evidence="3">cv. Finnish</strain>
    </source>
</reference>
<gene>
    <name evidence="2" type="ORF">ZOSMA_164G00150</name>
</gene>
<sequence length="316" mass="35964">MARSARGRRHLSSLLRSTPYSLASHKHCQEKDGKSKRQSKSNGIKKDWEDATCSVCMEFPHNAVLLLCSSHDKGCRPYMCGTSHRYSNCLDQFKKAYMKVEKYNAESDEKSETTELVCPLCRGEVKGWTVVEPARKYLNATRRSCMQDGCSFAGTYKDLRKHVKAEHPSAKPRQVDPVLEQKWRMLEHERDREDVISTIRSSMPGATVFGDYVIDNNGSDDTDEEEIFNVTTDGHGGRVRVDDDNLFDFLFLLQAFGNSGNADIASRLRRSQRGYRVPDASSIAQESQNIDGNEDGDGLAIRQETNRRRRRRRRTG</sequence>
<organism evidence="2 3">
    <name type="scientific">Zostera marina</name>
    <name type="common">Eelgrass</name>
    <dbReference type="NCBI Taxonomy" id="29655"/>
    <lineage>
        <taxon>Eukaryota</taxon>
        <taxon>Viridiplantae</taxon>
        <taxon>Streptophyta</taxon>
        <taxon>Embryophyta</taxon>
        <taxon>Tracheophyta</taxon>
        <taxon>Spermatophyta</taxon>
        <taxon>Magnoliopsida</taxon>
        <taxon>Liliopsida</taxon>
        <taxon>Zosteraceae</taxon>
        <taxon>Zostera</taxon>
    </lineage>
</organism>
<dbReference type="GO" id="GO:0003700">
    <property type="term" value="F:DNA-binding transcription factor activity"/>
    <property type="evidence" value="ECO:0000318"/>
    <property type="project" value="GO_Central"/>
</dbReference>
<protein>
    <submittedName>
        <fullName evidence="2">Uncharacterized protein</fullName>
    </submittedName>
</protein>
<comment type="caution">
    <text evidence="2">The sequence shown here is derived from an EMBL/GenBank/DDBJ whole genome shotgun (WGS) entry which is preliminary data.</text>
</comment>
<evidence type="ECO:0000256" key="1">
    <source>
        <dbReference type="SAM" id="MobiDB-lite"/>
    </source>
</evidence>
<dbReference type="GO" id="GO:0005634">
    <property type="term" value="C:nucleus"/>
    <property type="evidence" value="ECO:0000318"/>
    <property type="project" value="GO_Central"/>
</dbReference>
<dbReference type="InterPro" id="IPR013083">
    <property type="entry name" value="Znf_RING/FYVE/PHD"/>
</dbReference>
<dbReference type="OMA" id="DLCPKKC"/>
<dbReference type="Gene3D" id="3.30.40.10">
    <property type="entry name" value="Zinc/RING finger domain, C3HC4 (zinc finger)"/>
    <property type="match status" value="1"/>
</dbReference>
<dbReference type="PANTHER" id="PTHR31197:SF12">
    <property type="entry name" value="OS02G0770600 PROTEIN"/>
    <property type="match status" value="1"/>
</dbReference>
<dbReference type="InterPro" id="IPR012866">
    <property type="entry name" value="DUF1644"/>
</dbReference>
<feature type="compositionally biased region" description="Polar residues" evidence="1">
    <location>
        <begin position="282"/>
        <end position="291"/>
    </location>
</feature>
<dbReference type="EMBL" id="LFYR01000631">
    <property type="protein sequence ID" value="KMZ72433.1"/>
    <property type="molecule type" value="Genomic_DNA"/>
</dbReference>